<evidence type="ECO:0000313" key="4">
    <source>
        <dbReference type="EMBL" id="RZB62006.1"/>
    </source>
</evidence>
<dbReference type="Proteomes" id="UP000289340">
    <property type="component" value="Chromosome 16"/>
</dbReference>
<dbReference type="PANTHER" id="PTHR28637">
    <property type="entry name" value="DNA REPLICATION FACTOR CDT1"/>
    <property type="match status" value="1"/>
</dbReference>
<dbReference type="SMART" id="SM01075">
    <property type="entry name" value="CDT1"/>
    <property type="match status" value="1"/>
</dbReference>
<dbReference type="InterPro" id="IPR036390">
    <property type="entry name" value="WH_DNA-bd_sf"/>
</dbReference>
<dbReference type="SUPFAM" id="SSF46785">
    <property type="entry name" value="Winged helix' DNA-binding domain"/>
    <property type="match status" value="1"/>
</dbReference>
<name>A0A445GL97_GLYSO</name>
<dbReference type="InterPro" id="IPR045173">
    <property type="entry name" value="Cdt1"/>
</dbReference>
<dbReference type="AlphaFoldDB" id="A0A445GL97"/>
<dbReference type="GO" id="GO:0000076">
    <property type="term" value="P:DNA replication checkpoint signaling"/>
    <property type="evidence" value="ECO:0007669"/>
    <property type="project" value="TreeGrafter"/>
</dbReference>
<dbReference type="Pfam" id="PF08839">
    <property type="entry name" value="CDT1"/>
    <property type="match status" value="1"/>
</dbReference>
<feature type="domain" description="CDT1 Geminin-binding" evidence="3">
    <location>
        <begin position="83"/>
        <end position="212"/>
    </location>
</feature>
<dbReference type="Gene3D" id="1.10.10.1420">
    <property type="entry name" value="DNA replication factor Cdt1, C-terminal WH domain"/>
    <property type="match status" value="1"/>
</dbReference>
<dbReference type="Pfam" id="PF16679">
    <property type="entry name" value="CDT1_C"/>
    <property type="match status" value="1"/>
</dbReference>
<evidence type="ECO:0000313" key="5">
    <source>
        <dbReference type="Proteomes" id="UP000289340"/>
    </source>
</evidence>
<dbReference type="InterPro" id="IPR032054">
    <property type="entry name" value="Cdt1_C"/>
</dbReference>
<dbReference type="EMBL" id="QZWG01000016">
    <property type="protein sequence ID" value="RZB62006.1"/>
    <property type="molecule type" value="Genomic_DNA"/>
</dbReference>
<accession>A0A445GL97</accession>
<dbReference type="InterPro" id="IPR014939">
    <property type="entry name" value="CDT1_Gemini-bd-like"/>
</dbReference>
<proteinExistence type="inferred from homology"/>
<dbReference type="CDD" id="cd08674">
    <property type="entry name" value="Cdt1_m"/>
    <property type="match status" value="1"/>
</dbReference>
<organism evidence="4 5">
    <name type="scientific">Glycine soja</name>
    <name type="common">Wild soybean</name>
    <dbReference type="NCBI Taxonomy" id="3848"/>
    <lineage>
        <taxon>Eukaryota</taxon>
        <taxon>Viridiplantae</taxon>
        <taxon>Streptophyta</taxon>
        <taxon>Embryophyta</taxon>
        <taxon>Tracheophyta</taxon>
        <taxon>Spermatophyta</taxon>
        <taxon>Magnoliopsida</taxon>
        <taxon>eudicotyledons</taxon>
        <taxon>Gunneridae</taxon>
        <taxon>Pentapetalae</taxon>
        <taxon>rosids</taxon>
        <taxon>fabids</taxon>
        <taxon>Fabales</taxon>
        <taxon>Fabaceae</taxon>
        <taxon>Papilionoideae</taxon>
        <taxon>50 kb inversion clade</taxon>
        <taxon>NPAAA clade</taxon>
        <taxon>indigoferoid/millettioid clade</taxon>
        <taxon>Phaseoleae</taxon>
        <taxon>Glycine</taxon>
        <taxon>Glycine subgen. Soja</taxon>
    </lineage>
</organism>
<gene>
    <name evidence="4" type="ORF">D0Y65_044334</name>
</gene>
<keyword evidence="2" id="KW-0131">Cell cycle</keyword>
<comment type="similarity">
    <text evidence="1">Belongs to the Cdt1 family.</text>
</comment>
<dbReference type="GO" id="GO:0070182">
    <property type="term" value="F:DNA polymerase binding"/>
    <property type="evidence" value="ECO:0007669"/>
    <property type="project" value="TreeGrafter"/>
</dbReference>
<keyword evidence="5" id="KW-1185">Reference proteome</keyword>
<protein>
    <submittedName>
        <fullName evidence="4">CDT1-like protein a, chloroplastic isoform A</fullName>
    </submittedName>
</protein>
<dbReference type="PANTHER" id="PTHR28637:SF13">
    <property type="entry name" value="EXPRESSED PROTEIN"/>
    <property type="match status" value="1"/>
</dbReference>
<sequence>MIFEYTLFPREFSIVNSPHLGFCISFRRYSRMELNACEELAKIASDFKCEKVLKTVDESIVCPTPQKNKEPLTVKSREGQTNLPEKYSTLADLFGHMSCSLRLLHLCKKTPIFQNVCRQVEVLSKRKFSHAHLAQMKYILPKSVCIDKVLVHDKKSLCMVPDMKITLKFEVVKDCSGDSADLALRRYFKSKLIDFFDMHPEVADIPEAPLPEPFGKISCRSNCKDSHVEEFTGQSPHVNSSTELFSISNQTEMLPEQLQLYPSFSRHFSRKNNTDQAEKAQCFLPTKTSPSSHAFDFLDNEESEKTLQKECVPLYDDVANPIMERGHQKESFSMSFEPSVINTPVHMIHPPHSVTCSDSESPYLKNISCAADSFIAETPAQSAPARLLPISDVKLQDMPTQKSTSSYKPAKRVLDFSLMEDNDGLGIEMDKLESIRALHEVDSFPESSRGCSEDCNSFGSVSAPQEAEESLGYASEKITQKQADLDTQHKKPSPLLNLVNVIHSIFQSVQRIPITKEELQHKILMNTLDFVEIREVEEQIEYLEKLVPDWICKKLVATGDTVYCINKVSDLGSVRSRLSSNETV</sequence>
<comment type="caution">
    <text evidence="4">The sequence shown here is derived from an EMBL/GenBank/DDBJ whole genome shotgun (WGS) entry which is preliminary data.</text>
</comment>
<evidence type="ECO:0000256" key="2">
    <source>
        <dbReference type="ARBA" id="ARBA00023306"/>
    </source>
</evidence>
<reference evidence="4 5" key="1">
    <citation type="submission" date="2018-09" db="EMBL/GenBank/DDBJ databases">
        <title>A high-quality reference genome of wild soybean provides a powerful tool to mine soybean genomes.</title>
        <authorList>
            <person name="Xie M."/>
            <person name="Chung C.Y.L."/>
            <person name="Li M.-W."/>
            <person name="Wong F.-L."/>
            <person name="Chan T.-F."/>
            <person name="Lam H.-M."/>
        </authorList>
    </citation>
    <scope>NUCLEOTIDE SEQUENCE [LARGE SCALE GENOMIC DNA]</scope>
    <source>
        <strain evidence="5">cv. W05</strain>
        <tissue evidence="4">Hypocotyl of etiolated seedlings</tissue>
    </source>
</reference>
<evidence type="ECO:0000256" key="1">
    <source>
        <dbReference type="ARBA" id="ARBA00008356"/>
    </source>
</evidence>
<dbReference type="GO" id="GO:0071163">
    <property type="term" value="P:DNA replication preinitiation complex assembly"/>
    <property type="evidence" value="ECO:0007669"/>
    <property type="project" value="InterPro"/>
</dbReference>
<dbReference type="FunFam" id="1.10.10.1420:FF:000002">
    <property type="entry name" value="CDT1-like protein a chloroplastic"/>
    <property type="match status" value="1"/>
</dbReference>
<evidence type="ECO:0000259" key="3">
    <source>
        <dbReference type="SMART" id="SM01075"/>
    </source>
</evidence>
<dbReference type="GO" id="GO:0005634">
    <property type="term" value="C:nucleus"/>
    <property type="evidence" value="ECO:0007669"/>
    <property type="project" value="TreeGrafter"/>
</dbReference>
<dbReference type="GO" id="GO:0030174">
    <property type="term" value="P:regulation of DNA-templated DNA replication initiation"/>
    <property type="evidence" value="ECO:0007669"/>
    <property type="project" value="InterPro"/>
</dbReference>
<dbReference type="InterPro" id="IPR038090">
    <property type="entry name" value="Cdt1_C_WH_dom_sf"/>
</dbReference>
<dbReference type="GO" id="GO:0003677">
    <property type="term" value="F:DNA binding"/>
    <property type="evidence" value="ECO:0007669"/>
    <property type="project" value="InterPro"/>
</dbReference>
<dbReference type="GO" id="GO:0000278">
    <property type="term" value="P:mitotic cell cycle"/>
    <property type="evidence" value="ECO:0007669"/>
    <property type="project" value="TreeGrafter"/>
</dbReference>